<name>A0A1Y3BDP8_EURMA</name>
<sequence length="141" mass="16276">MYLEVAEFLAEENQDFYWRYLDDLQTELASGNSSTEQQQYQSSLRLASKLLRSESKLSILKFALSLRSYSPRVIAFKNIIEDIYASTDENQPQKCNGPFIELSVPVDQNRPRYVCHNDDDIVQAIDSMVDFVKSDNLKPLL</sequence>
<dbReference type="GO" id="GO:0051082">
    <property type="term" value="F:unfolded protein binding"/>
    <property type="evidence" value="ECO:0007669"/>
    <property type="project" value="TreeGrafter"/>
</dbReference>
<dbReference type="GO" id="GO:0018279">
    <property type="term" value="P:protein N-linked glycosylation via asparagine"/>
    <property type="evidence" value="ECO:0007669"/>
    <property type="project" value="TreeGrafter"/>
</dbReference>
<proteinExistence type="predicted"/>
<evidence type="ECO:0000313" key="3">
    <source>
        <dbReference type="Proteomes" id="UP000194236"/>
    </source>
</evidence>
<gene>
    <name evidence="2" type="ORF">BLA29_011530</name>
</gene>
<comment type="caution">
    <text evidence="2">The sequence shown here is derived from an EMBL/GenBank/DDBJ whole genome shotgun (WGS) entry which is preliminary data.</text>
</comment>
<dbReference type="GO" id="GO:0036503">
    <property type="term" value="P:ERAD pathway"/>
    <property type="evidence" value="ECO:0007669"/>
    <property type="project" value="TreeGrafter"/>
</dbReference>
<dbReference type="InterPro" id="IPR009448">
    <property type="entry name" value="UDP-g_GGtrans"/>
</dbReference>
<feature type="non-terminal residue" evidence="2">
    <location>
        <position position="141"/>
    </location>
</feature>
<dbReference type="GO" id="GO:0003980">
    <property type="term" value="F:UDP-glucose:glycoprotein glucosyltransferase activity"/>
    <property type="evidence" value="ECO:0007669"/>
    <property type="project" value="InterPro"/>
</dbReference>
<dbReference type="InterPro" id="IPR040693">
    <property type="entry name" value="UGGT_TRXL_1"/>
</dbReference>
<reference evidence="2 3" key="1">
    <citation type="submission" date="2017-03" db="EMBL/GenBank/DDBJ databases">
        <title>Genome Survey of Euroglyphus maynei.</title>
        <authorList>
            <person name="Arlian L.G."/>
            <person name="Morgan M.S."/>
            <person name="Rider S.D."/>
        </authorList>
    </citation>
    <scope>NUCLEOTIDE SEQUENCE [LARGE SCALE GENOMIC DNA]</scope>
    <source>
        <strain evidence="2">Arlian Lab</strain>
        <tissue evidence="2">Whole body</tissue>
    </source>
</reference>
<accession>A0A1Y3BDP8</accession>
<dbReference type="EMBL" id="MUJZ01025139">
    <property type="protein sequence ID" value="OTF79040.1"/>
    <property type="molecule type" value="Genomic_DNA"/>
</dbReference>
<dbReference type="GO" id="GO:0005783">
    <property type="term" value="C:endoplasmic reticulum"/>
    <property type="evidence" value="ECO:0007669"/>
    <property type="project" value="TreeGrafter"/>
</dbReference>
<dbReference type="AlphaFoldDB" id="A0A1Y3BDP8"/>
<feature type="domain" description="UGGT thioredoxin-like" evidence="1">
    <location>
        <begin position="2"/>
        <end position="96"/>
    </location>
</feature>
<evidence type="ECO:0000259" key="1">
    <source>
        <dbReference type="Pfam" id="PF18400"/>
    </source>
</evidence>
<dbReference type="PANTHER" id="PTHR11226">
    <property type="entry name" value="UDP-GLUCOSE GLYCOPROTEIN:GLUCOSYLTRANSFERASE"/>
    <property type="match status" value="1"/>
</dbReference>
<dbReference type="Pfam" id="PF18400">
    <property type="entry name" value="Thioredoxin_12"/>
    <property type="match status" value="1"/>
</dbReference>
<keyword evidence="3" id="KW-1185">Reference proteome</keyword>
<evidence type="ECO:0000313" key="2">
    <source>
        <dbReference type="EMBL" id="OTF79040.1"/>
    </source>
</evidence>
<dbReference type="PANTHER" id="PTHR11226:SF0">
    <property type="entry name" value="UDP-GLUCOSE:GLYCOPROTEIN GLUCOSYLTRANSFERASE"/>
    <property type="match status" value="1"/>
</dbReference>
<dbReference type="Proteomes" id="UP000194236">
    <property type="component" value="Unassembled WGS sequence"/>
</dbReference>
<organism evidence="2 3">
    <name type="scientific">Euroglyphus maynei</name>
    <name type="common">Mayne's house dust mite</name>
    <dbReference type="NCBI Taxonomy" id="6958"/>
    <lineage>
        <taxon>Eukaryota</taxon>
        <taxon>Metazoa</taxon>
        <taxon>Ecdysozoa</taxon>
        <taxon>Arthropoda</taxon>
        <taxon>Chelicerata</taxon>
        <taxon>Arachnida</taxon>
        <taxon>Acari</taxon>
        <taxon>Acariformes</taxon>
        <taxon>Sarcoptiformes</taxon>
        <taxon>Astigmata</taxon>
        <taxon>Psoroptidia</taxon>
        <taxon>Analgoidea</taxon>
        <taxon>Pyroglyphidae</taxon>
        <taxon>Pyroglyphinae</taxon>
        <taxon>Euroglyphus</taxon>
    </lineage>
</organism>
<protein>
    <recommendedName>
        <fullName evidence="1">UGGT thioredoxin-like domain-containing protein</fullName>
    </recommendedName>
</protein>